<evidence type="ECO:0000256" key="7">
    <source>
        <dbReference type="ARBA" id="ARBA00025346"/>
    </source>
</evidence>
<dbReference type="KEGG" id="spaa:SPAPADRAFT_157654"/>
<dbReference type="CDD" id="cd09839">
    <property type="entry name" value="M1_like_TAF2"/>
    <property type="match status" value="1"/>
</dbReference>
<feature type="region of interest" description="Disordered" evidence="9">
    <location>
        <begin position="292"/>
        <end position="318"/>
    </location>
</feature>
<proteinExistence type="inferred from homology"/>
<feature type="compositionally biased region" description="Basic and acidic residues" evidence="9">
    <location>
        <begin position="1460"/>
        <end position="1469"/>
    </location>
</feature>
<keyword evidence="6" id="KW-0539">Nucleus</keyword>
<evidence type="ECO:0000256" key="1">
    <source>
        <dbReference type="ARBA" id="ARBA00004123"/>
    </source>
</evidence>
<protein>
    <recommendedName>
        <fullName evidence="3">Transcription initiation factor TFIID subunit 2</fullName>
    </recommendedName>
    <alternativeName>
        <fullName evidence="8">TBP-associated factor 2</fullName>
    </alternativeName>
</protein>
<evidence type="ECO:0000259" key="11">
    <source>
        <dbReference type="Pfam" id="PF25577"/>
    </source>
</evidence>
<comment type="subcellular location">
    <subcellularLocation>
        <location evidence="1">Nucleus</location>
    </subcellularLocation>
</comment>
<comment type="similarity">
    <text evidence="2">Belongs to the TAF2 family.</text>
</comment>
<dbReference type="OMA" id="EQPDYQW"/>
<keyword evidence="4" id="KW-0805">Transcription regulation</keyword>
<name>G3AUE2_SPAPN</name>
<dbReference type="eggNOG" id="KOG1932">
    <property type="taxonomic scope" value="Eukaryota"/>
</dbReference>
<dbReference type="RefSeq" id="XP_007377489.1">
    <property type="nucleotide sequence ID" value="XM_007377427.1"/>
</dbReference>
<organism evidence="13">
    <name type="scientific">Spathaspora passalidarum (strain NRRL Y-27907 / 11-Y1)</name>
    <dbReference type="NCBI Taxonomy" id="619300"/>
    <lineage>
        <taxon>Eukaryota</taxon>
        <taxon>Fungi</taxon>
        <taxon>Dikarya</taxon>
        <taxon>Ascomycota</taxon>
        <taxon>Saccharomycotina</taxon>
        <taxon>Pichiomycetes</taxon>
        <taxon>Debaryomycetaceae</taxon>
        <taxon>Spathaspora</taxon>
    </lineage>
</organism>
<accession>G3AUE2</accession>
<evidence type="ECO:0000256" key="9">
    <source>
        <dbReference type="SAM" id="MobiDB-lite"/>
    </source>
</evidence>
<keyword evidence="13" id="KW-1185">Reference proteome</keyword>
<dbReference type="InterPro" id="IPR042097">
    <property type="entry name" value="Aminopeptidase_N-like_N_sf"/>
</dbReference>
<feature type="compositionally biased region" description="Basic and acidic residues" evidence="9">
    <location>
        <begin position="1434"/>
        <end position="1449"/>
    </location>
</feature>
<evidence type="ECO:0000256" key="2">
    <source>
        <dbReference type="ARBA" id="ARBA00010937"/>
    </source>
</evidence>
<dbReference type="InterPro" id="IPR027268">
    <property type="entry name" value="Peptidase_M4/M1_CTD_sf"/>
</dbReference>
<dbReference type="SUPFAM" id="SSF63737">
    <property type="entry name" value="Leukotriene A4 hydrolase N-terminal domain"/>
    <property type="match status" value="1"/>
</dbReference>
<evidence type="ECO:0000256" key="5">
    <source>
        <dbReference type="ARBA" id="ARBA00023163"/>
    </source>
</evidence>
<dbReference type="PANTHER" id="PTHR15137:SF9">
    <property type="entry name" value="TRANSCRIPTION INITIATION FACTOR TFIID SUBUNIT 2"/>
    <property type="match status" value="1"/>
</dbReference>
<keyword evidence="5" id="KW-0804">Transcription</keyword>
<dbReference type="InterPro" id="IPR057991">
    <property type="entry name" value="TPR_TAF2_C"/>
</dbReference>
<dbReference type="GO" id="GO:0003682">
    <property type="term" value="F:chromatin binding"/>
    <property type="evidence" value="ECO:0007669"/>
    <property type="project" value="TreeGrafter"/>
</dbReference>
<reference evidence="12 13" key="1">
    <citation type="journal article" date="2011" name="Proc. Natl. Acad. Sci. U.S.A.">
        <title>Comparative genomics of xylose-fermenting fungi for enhanced biofuel production.</title>
        <authorList>
            <person name="Wohlbach D.J."/>
            <person name="Kuo A."/>
            <person name="Sato T.K."/>
            <person name="Potts K.M."/>
            <person name="Salamov A.A."/>
            <person name="LaButti K.M."/>
            <person name="Sun H."/>
            <person name="Clum A."/>
            <person name="Pangilinan J.L."/>
            <person name="Lindquist E.A."/>
            <person name="Lucas S."/>
            <person name="Lapidus A."/>
            <person name="Jin M."/>
            <person name="Gunawan C."/>
            <person name="Balan V."/>
            <person name="Dale B.E."/>
            <person name="Jeffries T.W."/>
            <person name="Zinkel R."/>
            <person name="Barry K.W."/>
            <person name="Grigoriev I.V."/>
            <person name="Gasch A.P."/>
        </authorList>
    </citation>
    <scope>NUCLEOTIDE SEQUENCE [LARGE SCALE GENOMIC DNA]</scope>
    <source>
        <strain evidence="13">NRRL Y-27907 / 11-Y1</strain>
    </source>
</reference>
<evidence type="ECO:0000313" key="13">
    <source>
        <dbReference type="Proteomes" id="UP000000709"/>
    </source>
</evidence>
<feature type="domain" description="Transcription initiation factor TFIID subunit 2 Ig-like" evidence="10">
    <location>
        <begin position="635"/>
        <end position="804"/>
    </location>
</feature>
<evidence type="ECO:0000313" key="12">
    <source>
        <dbReference type="EMBL" id="EGW30518.1"/>
    </source>
</evidence>
<evidence type="ECO:0000256" key="6">
    <source>
        <dbReference type="ARBA" id="ARBA00023242"/>
    </source>
</evidence>
<feature type="compositionally biased region" description="Acidic residues" evidence="9">
    <location>
        <begin position="299"/>
        <end position="317"/>
    </location>
</feature>
<comment type="function">
    <text evidence="7">Functions as a component of the DNA-binding general transcription factor complex TFIID. Binding of TFIID to a promoter (with or without TATA element) is the initial step in pre-initiation complex (PIC) formation. TFIID plays a key role in the regulation of gene expression by RNA polymerase II through different activities such as transcription activator interaction, core promoter recognition and selectivity, TFIIA and TFIIB interaction, chromatin modification (histone acetylation by TAF1), facilitation of DNA opening and initiation of transcription.</text>
</comment>
<dbReference type="InterPro" id="IPR057345">
    <property type="entry name" value="Ig-like_TAF2"/>
</dbReference>
<dbReference type="GO" id="GO:0000976">
    <property type="term" value="F:transcription cis-regulatory region binding"/>
    <property type="evidence" value="ECO:0007669"/>
    <property type="project" value="TreeGrafter"/>
</dbReference>
<dbReference type="GO" id="GO:0016251">
    <property type="term" value="F:RNA polymerase II general transcription initiation factor activity"/>
    <property type="evidence" value="ECO:0007669"/>
    <property type="project" value="TreeGrafter"/>
</dbReference>
<feature type="compositionally biased region" description="Acidic residues" evidence="9">
    <location>
        <begin position="377"/>
        <end position="388"/>
    </location>
</feature>
<sequence>MATTTTATTGATPRSRIRSKLSNLSSQLLKVGHQRINIDIDLANNSIDGFTELTIIPTSNMLKTVKLDCREMEIRDIFVNGIRCVNYIHKDMLYINDPAYFEGCLEDGRVNLLDLYSDRFGMHQHHMIRQKLSYLFRDTHTSADATTTTTSVPTSDYTTNTEELVIILPETIKFELTDINTVTPQSAITPSYLKSKPTSSEVYTPIQIKIDYRLQNPKNGINFVTNSNIDRRNWHAYTVNSTYGVSTSSWVPCIDNLWERCTWSLEVNIPRTIKDIGNPRIIGSKEAIQYAQSRRNTAVDDDDDQEDDEQQDDDENLDLTVCSGDFNNVKETPHPIDLSKKVVSWSLFNPVCAHHVGWAVGCFSSFVLANQESTANESEEQDFEEEQDSEFKPGSTPITVYALPQDIELARNTTEVTSSALDYFIKQFGSFPFSSYSLVFVQFQPSSADGYAGLSILSNNLLYPTNIIEPMFSTTQTLLNSIAHQWSGINIVPQTVHDSWCTIGISHFMASTYLRKLMGINEYKYRIRQQMRDIIKQDIGKRPLANQYYRFPIVETDLDFVKLKAPIVLFILDKRMTKTDKSFGLSRVLPKLFLQAMSGDLPNGTITTTHFQYLCEKVNRNKLDGFFKQWVYSTGTPHLRIQQKFNKKRGMIEMQIRQVQHLEKRQARLTPRSFITDATSYIEDEPGHPLLPVFTGPITIRVHEADGTPYEHIVELKEGNVKIDIQYNSKMRKPKKKDIEAGLDMMSPFTSRLGDVLTSPADMSSWGLSEFEKRDEEMMFNDPFEWIRVDVDYEWIAVIDIKQPDYMFAAQLCHDRDIEAQLESVRYFRGLDKPSVVHCTVLVRTLMDDRYFYGVRIAAAEALAKFSNSSNNFIGLGYLLRAYKELFCFRGSTIPKSNDFADFRQYFIQVAIPKILSKVRDQDGIVPPVIQELLLNLVKFNDNTNNSFTDGIYVSKLIEALTTTAVTGRKDEPHTKQFAKHVNTEIDRLLKLDQYMPSYHNIIEITCIKQKIRLAVANIIDLSFEDLLYFTLDKYPMEARVEAFTGLFRLGGLRNSAILNYFLKVCLLNWDRPMYRQSLISSLIESIAVAAIEGTQSLLDDVEFTTSQAVQASSKTGMIIIEDGSEMEKQRDSYARATVRGAIELLRRDYSIGNGLRGCLWELIHSSLVSVSERRDLFSVCSVLYREVDKMLVKLKVPSMDVTEFNRKIVAKNLGGGKVVFKREGRFKIQLATRKSISSKLKLSLKPAAPSGMAAAAAAAAVSTPIASAHTPVAKASTVAPPVPKVTIPIVAPAKKSLVKVENTRVTFKLPKVKLSRFRDVLVKHNGSVVTLKFSQRNRHRLESLRAEPVHRYVKITKFKTVEISSKPFESKPIRVSKPVDTLPVEVSKPAPSLKLTIRPLKEPRVSAVVTEPKESRAGAMQPKESANNSPEKVVPKESPKESAEKANEAKVSPKPASESPKESKETPKSRSKSSSPEPTNSNSPFSRSVSPYTKKKKTKIYIHTSN</sequence>
<dbReference type="STRING" id="619300.G3AUE2"/>
<dbReference type="EMBL" id="GL996505">
    <property type="protein sequence ID" value="EGW30518.1"/>
    <property type="molecule type" value="Genomic_DNA"/>
</dbReference>
<evidence type="ECO:0000256" key="8">
    <source>
        <dbReference type="ARBA" id="ARBA00076306"/>
    </source>
</evidence>
<evidence type="ECO:0000256" key="3">
    <source>
        <dbReference type="ARBA" id="ARBA00017363"/>
    </source>
</evidence>
<evidence type="ECO:0000259" key="10">
    <source>
        <dbReference type="Pfam" id="PF25316"/>
    </source>
</evidence>
<dbReference type="Gene3D" id="1.10.390.10">
    <property type="entry name" value="Neutral Protease Domain 2"/>
    <property type="match status" value="1"/>
</dbReference>
<gene>
    <name evidence="12" type="ORF">SPAPADRAFT_157654</name>
</gene>
<dbReference type="InterPro" id="IPR037813">
    <property type="entry name" value="TAF2"/>
</dbReference>
<dbReference type="OrthoDB" id="308861at2759"/>
<dbReference type="Pfam" id="PF25316">
    <property type="entry name" value="TAF2_3rd"/>
    <property type="match status" value="1"/>
</dbReference>
<feature type="domain" description="Transcription initiation factor TFIID subunit 2 TPR repeats" evidence="11">
    <location>
        <begin position="805"/>
        <end position="1014"/>
    </location>
</feature>
<dbReference type="HOGENOM" id="CLU_002317_2_0_1"/>
<dbReference type="FunFam" id="1.10.390.10:FF:000011">
    <property type="entry name" value="Transcription initiation factor TFIID subunit"/>
    <property type="match status" value="1"/>
</dbReference>
<evidence type="ECO:0000256" key="4">
    <source>
        <dbReference type="ARBA" id="ARBA00023015"/>
    </source>
</evidence>
<dbReference type="GeneID" id="18871092"/>
<dbReference type="PANTHER" id="PTHR15137">
    <property type="entry name" value="TRANSCRIPTION INITIATION FACTOR TFIID"/>
    <property type="match status" value="1"/>
</dbReference>
<feature type="region of interest" description="Disordered" evidence="9">
    <location>
        <begin position="374"/>
        <end position="394"/>
    </location>
</feature>
<dbReference type="Pfam" id="PF25577">
    <property type="entry name" value="TPR_TAF2_C"/>
    <property type="match status" value="1"/>
</dbReference>
<feature type="region of interest" description="Disordered" evidence="9">
    <location>
        <begin position="1406"/>
        <end position="1507"/>
    </location>
</feature>
<dbReference type="Proteomes" id="UP000000709">
    <property type="component" value="Unassembled WGS sequence"/>
</dbReference>
<dbReference type="Gene3D" id="2.60.40.1730">
    <property type="entry name" value="tricorn interacting facor f3 domain"/>
    <property type="match status" value="1"/>
</dbReference>
<dbReference type="FunCoup" id="G3AUE2">
    <property type="interactions" value="654"/>
</dbReference>
<dbReference type="InParanoid" id="G3AUE2"/>
<dbReference type="GO" id="GO:0006367">
    <property type="term" value="P:transcription initiation at RNA polymerase II promoter"/>
    <property type="evidence" value="ECO:0007669"/>
    <property type="project" value="TreeGrafter"/>
</dbReference>
<dbReference type="GO" id="GO:0005669">
    <property type="term" value="C:transcription factor TFIID complex"/>
    <property type="evidence" value="ECO:0007669"/>
    <property type="project" value="InterPro"/>
</dbReference>
<feature type="compositionally biased region" description="Low complexity" evidence="9">
    <location>
        <begin position="1473"/>
        <end position="1487"/>
    </location>
</feature>
<dbReference type="SUPFAM" id="SSF55486">
    <property type="entry name" value="Metalloproteases ('zincins'), catalytic domain"/>
    <property type="match status" value="1"/>
</dbReference>